<dbReference type="SUPFAM" id="SSF50494">
    <property type="entry name" value="Trypsin-like serine proteases"/>
    <property type="match status" value="1"/>
</dbReference>
<dbReference type="EMBL" id="AZHW01001352">
    <property type="protein sequence ID" value="ETW92877.1"/>
    <property type="molecule type" value="Genomic_DNA"/>
</dbReference>
<gene>
    <name evidence="2" type="ORF">ETSY1_41720</name>
</gene>
<organism evidence="2 3">
    <name type="scientific">Entotheonella factor</name>
    <dbReference type="NCBI Taxonomy" id="1429438"/>
    <lineage>
        <taxon>Bacteria</taxon>
        <taxon>Pseudomonadati</taxon>
        <taxon>Nitrospinota/Tectimicrobiota group</taxon>
        <taxon>Candidatus Tectimicrobiota</taxon>
        <taxon>Candidatus Entotheonellia</taxon>
        <taxon>Candidatus Entotheonellales</taxon>
        <taxon>Candidatus Entotheonellaceae</taxon>
        <taxon>Candidatus Entotheonella</taxon>
    </lineage>
</organism>
<protein>
    <recommendedName>
        <fullName evidence="4">Peptidase S1 domain-containing protein</fullName>
    </recommendedName>
</protein>
<proteinExistence type="predicted"/>
<keyword evidence="1" id="KW-0732">Signal</keyword>
<dbReference type="HOGENOM" id="CLU_1173720_0_0_7"/>
<evidence type="ECO:0000313" key="3">
    <source>
        <dbReference type="Proteomes" id="UP000019141"/>
    </source>
</evidence>
<feature type="chain" id="PRO_5004844435" description="Peptidase S1 domain-containing protein" evidence="1">
    <location>
        <begin position="26"/>
        <end position="236"/>
    </location>
</feature>
<dbReference type="Pfam" id="PF13365">
    <property type="entry name" value="Trypsin_2"/>
    <property type="match status" value="1"/>
</dbReference>
<name>W4L4A9_ENTF1</name>
<dbReference type="Proteomes" id="UP000019141">
    <property type="component" value="Unassembled WGS sequence"/>
</dbReference>
<evidence type="ECO:0008006" key="4">
    <source>
        <dbReference type="Google" id="ProtNLM"/>
    </source>
</evidence>
<sequence>MCRGLDMVILGVCMLALLGQGAATSAGALSEPGSSESARLMHPITTLMTFADGTTEVKHGQGFVVGNRLFTVYHTLAPRMKNLLPTKREIYVAGRLMTPMYTDSVHDIAVFEIPETLCKPHCTTLAASHLPTLNPDRQVYWVQKMGDERLVMEGRIQHYAWLSETPPAFHAGAETPCQRNLIVEVDMPFRPGTSGSPVFDATTDAIVGMIQGSLLRAGGDTGYFKPMSCLLPLAQL</sequence>
<keyword evidence="3" id="KW-1185">Reference proteome</keyword>
<evidence type="ECO:0000313" key="2">
    <source>
        <dbReference type="EMBL" id="ETW92877.1"/>
    </source>
</evidence>
<reference evidence="2 3" key="1">
    <citation type="journal article" date="2014" name="Nature">
        <title>An environmental bacterial taxon with a large and distinct metabolic repertoire.</title>
        <authorList>
            <person name="Wilson M.C."/>
            <person name="Mori T."/>
            <person name="Ruckert C."/>
            <person name="Uria A.R."/>
            <person name="Helf M.J."/>
            <person name="Takada K."/>
            <person name="Gernert C."/>
            <person name="Steffens U.A."/>
            <person name="Heycke N."/>
            <person name="Schmitt S."/>
            <person name="Rinke C."/>
            <person name="Helfrich E.J."/>
            <person name="Brachmann A.O."/>
            <person name="Gurgui C."/>
            <person name="Wakimoto T."/>
            <person name="Kracht M."/>
            <person name="Crusemann M."/>
            <person name="Hentschel U."/>
            <person name="Abe I."/>
            <person name="Matsunaga S."/>
            <person name="Kalinowski J."/>
            <person name="Takeyama H."/>
            <person name="Piel J."/>
        </authorList>
    </citation>
    <scope>NUCLEOTIDE SEQUENCE [LARGE SCALE GENOMIC DNA]</scope>
    <source>
        <strain evidence="3">TSY1</strain>
    </source>
</reference>
<dbReference type="InterPro" id="IPR009003">
    <property type="entry name" value="Peptidase_S1_PA"/>
</dbReference>
<evidence type="ECO:0000256" key="1">
    <source>
        <dbReference type="SAM" id="SignalP"/>
    </source>
</evidence>
<dbReference type="Gene3D" id="2.40.10.120">
    <property type="match status" value="1"/>
</dbReference>
<feature type="signal peptide" evidence="1">
    <location>
        <begin position="1"/>
        <end position="25"/>
    </location>
</feature>
<dbReference type="AlphaFoldDB" id="W4L4A9"/>
<accession>W4L4A9</accession>
<comment type="caution">
    <text evidence="2">The sequence shown here is derived from an EMBL/GenBank/DDBJ whole genome shotgun (WGS) entry which is preliminary data.</text>
</comment>